<dbReference type="PANTHER" id="PTHR30266:SF2">
    <property type="entry name" value="LARGE-CONDUCTANCE MECHANOSENSITIVE CHANNEL"/>
    <property type="match status" value="1"/>
</dbReference>
<dbReference type="PANTHER" id="PTHR30266">
    <property type="entry name" value="MECHANOSENSITIVE CHANNEL MSCL"/>
    <property type="match status" value="1"/>
</dbReference>
<feature type="transmembrane region" description="Helical" evidence="10">
    <location>
        <begin position="14"/>
        <end position="35"/>
    </location>
</feature>
<evidence type="ECO:0000256" key="1">
    <source>
        <dbReference type="ARBA" id="ARBA00004651"/>
    </source>
</evidence>
<keyword evidence="4 10" id="KW-1003">Cell membrane</keyword>
<evidence type="ECO:0000256" key="10">
    <source>
        <dbReference type="HAMAP-Rule" id="MF_00115"/>
    </source>
</evidence>
<proteinExistence type="inferred from homology"/>
<comment type="similarity">
    <text evidence="2 10">Belongs to the MscL family.</text>
</comment>
<keyword evidence="6 10" id="KW-1133">Transmembrane helix</keyword>
<accession>A0A242A1V1</accession>
<name>A0A242A1V1_9ENTE</name>
<evidence type="ECO:0000313" key="12">
    <source>
        <dbReference type="Proteomes" id="UP000195043"/>
    </source>
</evidence>
<evidence type="ECO:0000256" key="5">
    <source>
        <dbReference type="ARBA" id="ARBA00022692"/>
    </source>
</evidence>
<keyword evidence="9 10" id="KW-0407">Ion channel</keyword>
<evidence type="ECO:0000313" key="11">
    <source>
        <dbReference type="EMBL" id="OTN75018.1"/>
    </source>
</evidence>
<dbReference type="HAMAP" id="MF_00115">
    <property type="entry name" value="MscL"/>
    <property type="match status" value="1"/>
</dbReference>
<evidence type="ECO:0000256" key="2">
    <source>
        <dbReference type="ARBA" id="ARBA00007254"/>
    </source>
</evidence>
<dbReference type="Gene3D" id="1.10.1200.120">
    <property type="entry name" value="Large-conductance mechanosensitive channel, MscL, domain 1"/>
    <property type="match status" value="1"/>
</dbReference>
<sequence>MIKEFKEFILRGNVIDLAIGVVIGSAFTAIVTSLVEGLLTPLVTWVLSLFGSADAFAGLVLSPKENVVFDFGQVINALITFLITAFVLFLIVKAVNKLRNLHPQEEEEVAPEITAEDYLEEIRDLLKAQTTGTLPNEQLDQLFDTKTEQ</sequence>
<comment type="caution">
    <text evidence="11">The sequence shown here is derived from an EMBL/GenBank/DDBJ whole genome shotgun (WGS) entry which is preliminary data.</text>
</comment>
<evidence type="ECO:0000256" key="8">
    <source>
        <dbReference type="ARBA" id="ARBA00023136"/>
    </source>
</evidence>
<dbReference type="AlphaFoldDB" id="A0A242A1V1"/>
<gene>
    <name evidence="10" type="primary">mscL</name>
    <name evidence="11" type="ORF">A5886_000062</name>
</gene>
<comment type="function">
    <text evidence="10">Channel that opens in response to stretch forces in the membrane lipid bilayer. May participate in the regulation of osmotic pressure changes within the cell.</text>
</comment>
<dbReference type="Pfam" id="PF01741">
    <property type="entry name" value="MscL"/>
    <property type="match status" value="1"/>
</dbReference>
<dbReference type="EMBL" id="NGKU01000001">
    <property type="protein sequence ID" value="OTN75018.1"/>
    <property type="molecule type" value="Genomic_DNA"/>
</dbReference>
<comment type="subunit">
    <text evidence="10">Homopentamer.</text>
</comment>
<keyword evidence="3 10" id="KW-0813">Transport</keyword>
<dbReference type="PRINTS" id="PR01264">
    <property type="entry name" value="MECHCHANNEL"/>
</dbReference>
<dbReference type="SUPFAM" id="SSF81330">
    <property type="entry name" value="Gated mechanosensitive channel"/>
    <property type="match status" value="1"/>
</dbReference>
<evidence type="ECO:0000256" key="6">
    <source>
        <dbReference type="ARBA" id="ARBA00022989"/>
    </source>
</evidence>
<dbReference type="InterPro" id="IPR019823">
    <property type="entry name" value="Mechanosensitive_channel_CS"/>
</dbReference>
<keyword evidence="7 10" id="KW-0406">Ion transport</keyword>
<comment type="subcellular location">
    <subcellularLocation>
        <location evidence="1 10">Cell membrane</location>
        <topology evidence="1 10">Multi-pass membrane protein</topology>
    </subcellularLocation>
</comment>
<dbReference type="InterPro" id="IPR036019">
    <property type="entry name" value="MscL_channel"/>
</dbReference>
<feature type="transmembrane region" description="Helical" evidence="10">
    <location>
        <begin position="74"/>
        <end position="92"/>
    </location>
</feature>
<evidence type="ECO:0000256" key="4">
    <source>
        <dbReference type="ARBA" id="ARBA00022475"/>
    </source>
</evidence>
<dbReference type="STRING" id="1834191.A5886_000062"/>
<dbReference type="OrthoDB" id="9810350at2"/>
<evidence type="ECO:0000256" key="7">
    <source>
        <dbReference type="ARBA" id="ARBA00023065"/>
    </source>
</evidence>
<dbReference type="InterPro" id="IPR037673">
    <property type="entry name" value="MSC/AndL"/>
</dbReference>
<keyword evidence="5 10" id="KW-0812">Transmembrane</keyword>
<keyword evidence="12" id="KW-1185">Reference proteome</keyword>
<dbReference type="Proteomes" id="UP000195043">
    <property type="component" value="Unassembled WGS sequence"/>
</dbReference>
<dbReference type="NCBIfam" id="TIGR00220">
    <property type="entry name" value="mscL"/>
    <property type="match status" value="1"/>
</dbReference>
<evidence type="ECO:0000256" key="9">
    <source>
        <dbReference type="ARBA" id="ARBA00023303"/>
    </source>
</evidence>
<dbReference type="RefSeq" id="WP_086273122.1">
    <property type="nucleotide sequence ID" value="NZ_NGKU01000001.1"/>
</dbReference>
<organism evidence="11 12">
    <name type="scientific">Candidatus Enterococcus testudinis</name>
    <dbReference type="NCBI Taxonomy" id="1834191"/>
    <lineage>
        <taxon>Bacteria</taxon>
        <taxon>Bacillati</taxon>
        <taxon>Bacillota</taxon>
        <taxon>Bacilli</taxon>
        <taxon>Lactobacillales</taxon>
        <taxon>Enterococcaceae</taxon>
        <taxon>Enterococcus</taxon>
    </lineage>
</organism>
<dbReference type="GO" id="GO:0005886">
    <property type="term" value="C:plasma membrane"/>
    <property type="evidence" value="ECO:0007669"/>
    <property type="project" value="UniProtKB-SubCell"/>
</dbReference>
<reference evidence="11 12" key="1">
    <citation type="submission" date="2017-05" db="EMBL/GenBank/DDBJ databases">
        <title>The Genome Sequence of Enterococcus sp. 8G7_MSG3316.</title>
        <authorList>
            <consortium name="The Broad Institute Genomics Platform"/>
            <consortium name="The Broad Institute Genomic Center for Infectious Diseases"/>
            <person name="Earl A."/>
            <person name="Manson A."/>
            <person name="Schwartman J."/>
            <person name="Gilmore M."/>
            <person name="Abouelleil A."/>
            <person name="Cao P."/>
            <person name="Chapman S."/>
            <person name="Cusick C."/>
            <person name="Shea T."/>
            <person name="Young S."/>
            <person name="Neafsey D."/>
            <person name="Nusbaum C."/>
            <person name="Birren B."/>
        </authorList>
    </citation>
    <scope>NUCLEOTIDE SEQUENCE [LARGE SCALE GENOMIC DNA]</scope>
    <source>
        <strain evidence="11 12">8G7_MSG3316</strain>
    </source>
</reference>
<protein>
    <recommendedName>
        <fullName evidence="10">Large-conductance mechanosensitive channel</fullName>
    </recommendedName>
</protein>
<evidence type="ECO:0000256" key="3">
    <source>
        <dbReference type="ARBA" id="ARBA00022448"/>
    </source>
</evidence>
<dbReference type="PROSITE" id="PS01327">
    <property type="entry name" value="MSCL"/>
    <property type="match status" value="1"/>
</dbReference>
<dbReference type="GO" id="GO:0008381">
    <property type="term" value="F:mechanosensitive monoatomic ion channel activity"/>
    <property type="evidence" value="ECO:0007669"/>
    <property type="project" value="UniProtKB-UniRule"/>
</dbReference>
<dbReference type="InterPro" id="IPR001185">
    <property type="entry name" value="MS_channel"/>
</dbReference>
<keyword evidence="8 10" id="KW-0472">Membrane</keyword>